<evidence type="ECO:0000313" key="3">
    <source>
        <dbReference type="Proteomes" id="UP000000374"/>
    </source>
</evidence>
<dbReference type="STRING" id="391735.Veis_2227"/>
<evidence type="ECO:0000256" key="1">
    <source>
        <dbReference type="SAM" id="MobiDB-lite"/>
    </source>
</evidence>
<dbReference type="KEGG" id="vei:Veis_2227"/>
<dbReference type="AlphaFoldDB" id="A1WK18"/>
<proteinExistence type="predicted"/>
<keyword evidence="3" id="KW-1185">Reference proteome</keyword>
<dbReference type="EMBL" id="CP000542">
    <property type="protein sequence ID" value="ABM57975.1"/>
    <property type="molecule type" value="Genomic_DNA"/>
</dbReference>
<accession>A1WK18</accession>
<dbReference type="Proteomes" id="UP000000374">
    <property type="component" value="Chromosome"/>
</dbReference>
<sequence length="212" mass="23715">MWDLDTVKRWGAQALFPESIDRWMWCRKELPPLVVHSAIGAGAAPTVQVDMQALANAFWPWVSGLERDRRFQSLDSLDFAHFAAGQLLCQLLRAQPLQLPAGQHHEAVFALSRTVVTLLAAWRQALGATPWAMQLPERHSAPWASYLENVAEDPAMATAFLDSFTGLEPVWRFPMMIRERPAMRRALKARHDGAQDGHPRRIGCGAARDAAT</sequence>
<dbReference type="HOGENOM" id="CLU_1299282_0_0_4"/>
<name>A1WK18_VEREI</name>
<dbReference type="RefSeq" id="WP_011809979.1">
    <property type="nucleotide sequence ID" value="NC_008786.1"/>
</dbReference>
<gene>
    <name evidence="2" type="ordered locus">Veis_2227</name>
</gene>
<dbReference type="GeneID" id="76460785"/>
<organism evidence="2 3">
    <name type="scientific">Verminephrobacter eiseniae (strain EF01-2)</name>
    <dbReference type="NCBI Taxonomy" id="391735"/>
    <lineage>
        <taxon>Bacteria</taxon>
        <taxon>Pseudomonadati</taxon>
        <taxon>Pseudomonadota</taxon>
        <taxon>Betaproteobacteria</taxon>
        <taxon>Burkholderiales</taxon>
        <taxon>Comamonadaceae</taxon>
        <taxon>Verminephrobacter</taxon>
    </lineage>
</organism>
<dbReference type="OrthoDB" id="9089495at2"/>
<protein>
    <submittedName>
        <fullName evidence="2">Uncharacterized protein</fullName>
    </submittedName>
</protein>
<feature type="compositionally biased region" description="Basic and acidic residues" evidence="1">
    <location>
        <begin position="190"/>
        <end position="199"/>
    </location>
</feature>
<feature type="region of interest" description="Disordered" evidence="1">
    <location>
        <begin position="190"/>
        <end position="212"/>
    </location>
</feature>
<reference evidence="3" key="1">
    <citation type="submission" date="2006-12" db="EMBL/GenBank/DDBJ databases">
        <title>Complete sequence of chromosome 1 of Verminephrobacter eiseniae EF01-2.</title>
        <authorList>
            <person name="Copeland A."/>
            <person name="Lucas S."/>
            <person name="Lapidus A."/>
            <person name="Barry K."/>
            <person name="Detter J.C."/>
            <person name="Glavina del Rio T."/>
            <person name="Dalin E."/>
            <person name="Tice H."/>
            <person name="Pitluck S."/>
            <person name="Chertkov O."/>
            <person name="Brettin T."/>
            <person name="Bruce D."/>
            <person name="Han C."/>
            <person name="Tapia R."/>
            <person name="Gilna P."/>
            <person name="Schmutz J."/>
            <person name="Larimer F."/>
            <person name="Land M."/>
            <person name="Hauser L."/>
            <person name="Kyrpides N."/>
            <person name="Kim E."/>
            <person name="Stahl D."/>
            <person name="Richardson P."/>
        </authorList>
    </citation>
    <scope>NUCLEOTIDE SEQUENCE [LARGE SCALE GENOMIC DNA]</scope>
    <source>
        <strain evidence="3">EF01-2</strain>
    </source>
</reference>
<evidence type="ECO:0000313" key="2">
    <source>
        <dbReference type="EMBL" id="ABM57975.1"/>
    </source>
</evidence>